<protein>
    <submittedName>
        <fullName evidence="1">Uncharacterized protein</fullName>
    </submittedName>
</protein>
<dbReference type="EMBL" id="CM037620">
    <property type="protein sequence ID" value="KAH7994528.1"/>
    <property type="molecule type" value="Genomic_DNA"/>
</dbReference>
<evidence type="ECO:0000313" key="2">
    <source>
        <dbReference type="Proteomes" id="UP000827872"/>
    </source>
</evidence>
<accession>A0ACB8EQA2</accession>
<comment type="caution">
    <text evidence="1">The sequence shown here is derived from an EMBL/GenBank/DDBJ whole genome shotgun (WGS) entry which is preliminary data.</text>
</comment>
<organism evidence="1 2">
    <name type="scientific">Sphaerodactylus townsendi</name>
    <dbReference type="NCBI Taxonomy" id="933632"/>
    <lineage>
        <taxon>Eukaryota</taxon>
        <taxon>Metazoa</taxon>
        <taxon>Chordata</taxon>
        <taxon>Craniata</taxon>
        <taxon>Vertebrata</taxon>
        <taxon>Euteleostomi</taxon>
        <taxon>Lepidosauria</taxon>
        <taxon>Squamata</taxon>
        <taxon>Bifurcata</taxon>
        <taxon>Gekkota</taxon>
        <taxon>Sphaerodactylidae</taxon>
        <taxon>Sphaerodactylus</taxon>
    </lineage>
</organism>
<sequence>MHGAENSLPTSSRQRERRAGKEGARRSEARRFDSAAQRAASPGGSGCRLPPAPRKRRNAHHGSSRRESGQPPSGSRTMAGGHPGSKTVVASSRLPGGTPSSLHFGKDPGPRTKDHKKAMPRSVRPDCKT</sequence>
<gene>
    <name evidence="1" type="ORF">K3G42_009060</name>
</gene>
<keyword evidence="2" id="KW-1185">Reference proteome</keyword>
<evidence type="ECO:0000313" key="1">
    <source>
        <dbReference type="EMBL" id="KAH7994528.1"/>
    </source>
</evidence>
<name>A0ACB8EQA2_9SAUR</name>
<reference evidence="1" key="1">
    <citation type="submission" date="2021-08" db="EMBL/GenBank/DDBJ databases">
        <title>The first chromosome-level gecko genome reveals the dynamic sex chromosomes of Neotropical dwarf geckos (Sphaerodactylidae: Sphaerodactylus).</title>
        <authorList>
            <person name="Pinto B.J."/>
            <person name="Keating S.E."/>
            <person name="Gamble T."/>
        </authorList>
    </citation>
    <scope>NUCLEOTIDE SEQUENCE</scope>
    <source>
        <strain evidence="1">TG3544</strain>
    </source>
</reference>
<proteinExistence type="predicted"/>
<dbReference type="Proteomes" id="UP000827872">
    <property type="component" value="Linkage Group LG07"/>
</dbReference>